<dbReference type="InterPro" id="IPR013737">
    <property type="entry name" value="Bac_rhamnosid_N"/>
</dbReference>
<organism evidence="8 9">
    <name type="scientific">Penicillium steckii</name>
    <dbReference type="NCBI Taxonomy" id="303698"/>
    <lineage>
        <taxon>Eukaryota</taxon>
        <taxon>Fungi</taxon>
        <taxon>Dikarya</taxon>
        <taxon>Ascomycota</taxon>
        <taxon>Pezizomycotina</taxon>
        <taxon>Eurotiomycetes</taxon>
        <taxon>Eurotiomycetidae</taxon>
        <taxon>Eurotiales</taxon>
        <taxon>Aspergillaceae</taxon>
        <taxon>Penicillium</taxon>
    </lineage>
</organism>
<dbReference type="GO" id="GO:0005975">
    <property type="term" value="P:carbohydrate metabolic process"/>
    <property type="evidence" value="ECO:0007669"/>
    <property type="project" value="InterPro"/>
</dbReference>
<evidence type="ECO:0000259" key="4">
    <source>
        <dbReference type="Pfam" id="PF05592"/>
    </source>
</evidence>
<dbReference type="InterPro" id="IPR016007">
    <property type="entry name" value="Alpha_rhamnosid"/>
</dbReference>
<protein>
    <recommendedName>
        <fullName evidence="2">alpha-L-rhamnosidase</fullName>
        <ecNumber evidence="2">3.2.1.40</ecNumber>
    </recommendedName>
</protein>
<sequence>MSMGSPTLEFSRCGIHGFHEVLGVDSDEIRFYWAINSTKKGTTQSAYRITLTTDRQSLEYPDHENSNFDWDSERVASNEQRNVICKLDDGFKSTCSYYWQVTVWDNNNQIYKSSIQHFFTGYPRSRLLPPYSMNQTYMPHSSLIFRTWFEDEANRWKAVWIGDGGDKPIYLRKSFKLPKQPTRAILFASGLGHFNMSVNGQPASNHRLDPGWTGYHQRVQFTSYDVTDHLGTGENVLGAHVGNGFYAGDKGEDRFFWPMYEDNTYVRYGNELCFFCELHLFYDDGSHETLISDPTWNVRKSATSLANIYASETHDRRLYPENWDTAMFSGEDWQPAKPLTGPRGHIFYQTQPPVVLHETFNPVKTYSPRKGVVCFDLGQNASTMVQIRVEGPAGAEVIVRYSETVNEVGTVLMPDPLFKEFETGVFSRIYLAGTGKPEIWEPDFSFTSARYIQVEGVALEAGDDLPIIHSAVGRHISSAARRLGGMKTDKEDVNELLNALFWTFNSNLFSYHTDCPQIEKFGWLEVTHLLAPATQYIRDMESLYTKILDDIIDAQEQSGLVPTMAPEIRYMCGPLHDTITWGCALCLLPDILLRYYGSTHVIPKVYPAAVRYMEYMRTKERKGGLIEHGLGDWGRDIAFGNHQANIETAIYYKCLQCVEMMARELGKVDEASKYKEWATRIYDAYNHHLLVKDDSSYTHAYYTSLDKFPRRDRTAIAQAMALQFELCPPEYKKDVMASFVDDASDGRIRAGEIGLRFLFNTLADAKRPDLVLKMARQEEHPSYMRFLRRGETTLLEFWQDECRSKCHDMLGTIYEWFYSTVLGLKPIENAYRTFEIDPPYDSEFGHVQGTFDSPYGVIKIDYQRSQLGVVTLKLTVPFGTTAVVRIPSSKIVEVSRESKAMEIHSFGDLELQHGSYDILTQM</sequence>
<dbReference type="Gene3D" id="2.60.420.10">
    <property type="entry name" value="Maltose phosphorylase, domain 3"/>
    <property type="match status" value="1"/>
</dbReference>
<evidence type="ECO:0000256" key="3">
    <source>
        <dbReference type="ARBA" id="ARBA00022801"/>
    </source>
</evidence>
<evidence type="ECO:0000259" key="7">
    <source>
        <dbReference type="Pfam" id="PF17390"/>
    </source>
</evidence>
<dbReference type="InterPro" id="IPR035398">
    <property type="entry name" value="Bac_rhamnosid_C"/>
</dbReference>
<dbReference type="PANTHER" id="PTHR33307:SF11">
    <property type="entry name" value="ALPHA-L-RHAMNOSIDASE"/>
    <property type="match status" value="1"/>
</dbReference>
<feature type="domain" description="Alpha-L-rhamnosidase six-hairpin glycosidase" evidence="6">
    <location>
        <begin position="482"/>
        <end position="821"/>
    </location>
</feature>
<dbReference type="InterPro" id="IPR012341">
    <property type="entry name" value="6hp_glycosidase-like_sf"/>
</dbReference>
<proteinExistence type="predicted"/>
<dbReference type="PANTHER" id="PTHR33307">
    <property type="entry name" value="ALPHA-RHAMNOSIDASE (EUROFUNG)"/>
    <property type="match status" value="1"/>
</dbReference>
<dbReference type="AlphaFoldDB" id="A0A1V6TAJ7"/>
<dbReference type="Gene3D" id="2.60.120.260">
    <property type="entry name" value="Galactose-binding domain-like"/>
    <property type="match status" value="2"/>
</dbReference>
<dbReference type="Pfam" id="PF17389">
    <property type="entry name" value="Bac_rhamnosid6H"/>
    <property type="match status" value="1"/>
</dbReference>
<comment type="catalytic activity">
    <reaction evidence="1">
        <text>Hydrolysis of terminal non-reducing alpha-L-rhamnose residues in alpha-L-rhamnosides.</text>
        <dbReference type="EC" id="3.2.1.40"/>
    </reaction>
</comment>
<name>A0A1V6TAJ7_9EURO</name>
<dbReference type="Proteomes" id="UP000191285">
    <property type="component" value="Unassembled WGS sequence"/>
</dbReference>
<evidence type="ECO:0000313" key="9">
    <source>
        <dbReference type="Proteomes" id="UP000191285"/>
    </source>
</evidence>
<dbReference type="Gene3D" id="1.50.10.10">
    <property type="match status" value="1"/>
</dbReference>
<dbReference type="Pfam" id="PF25788">
    <property type="entry name" value="Ig_Rha78A_N"/>
    <property type="match status" value="1"/>
</dbReference>
<feature type="domain" description="Alpha-L-rhamnosidase C-terminal" evidence="7">
    <location>
        <begin position="823"/>
        <end position="898"/>
    </location>
</feature>
<dbReference type="InterPro" id="IPR035396">
    <property type="entry name" value="Bac_rhamnosid6H"/>
</dbReference>
<keyword evidence="3" id="KW-0378">Hydrolase</keyword>
<dbReference type="InterPro" id="IPR013783">
    <property type="entry name" value="Ig-like_fold"/>
</dbReference>
<gene>
    <name evidence="8" type="ORF">PENSTE_c009G08623</name>
</gene>
<dbReference type="EMBL" id="MLKD01000009">
    <property type="protein sequence ID" value="OQE23054.1"/>
    <property type="molecule type" value="Genomic_DNA"/>
</dbReference>
<dbReference type="GO" id="GO:0030596">
    <property type="term" value="F:alpha-L-rhamnosidase activity"/>
    <property type="evidence" value="ECO:0007669"/>
    <property type="project" value="UniProtKB-EC"/>
</dbReference>
<dbReference type="Pfam" id="PF05592">
    <property type="entry name" value="Bac_rhamnosid"/>
    <property type="match status" value="1"/>
</dbReference>
<feature type="domain" description="Alpha-L-rhamnosidase concanavalin-like" evidence="4">
    <location>
        <begin position="369"/>
        <end position="460"/>
    </location>
</feature>
<dbReference type="Pfam" id="PF08531">
    <property type="entry name" value="Bac_rhamnosid_N"/>
    <property type="match status" value="1"/>
</dbReference>
<dbReference type="InterPro" id="IPR008902">
    <property type="entry name" value="Rhamnosid_concanavalin"/>
</dbReference>
<comment type="caution">
    <text evidence="8">The sequence shown here is derived from an EMBL/GenBank/DDBJ whole genome shotgun (WGS) entry which is preliminary data.</text>
</comment>
<feature type="domain" description="Bacterial alpha-L-rhamnosidase N-terminal" evidence="5">
    <location>
        <begin position="179"/>
        <end position="357"/>
    </location>
</feature>
<evidence type="ECO:0000313" key="8">
    <source>
        <dbReference type="EMBL" id="OQE23054.1"/>
    </source>
</evidence>
<evidence type="ECO:0000259" key="6">
    <source>
        <dbReference type="Pfam" id="PF17389"/>
    </source>
</evidence>
<dbReference type="InterPro" id="IPR008928">
    <property type="entry name" value="6-hairpin_glycosidase_sf"/>
</dbReference>
<dbReference type="Gene3D" id="2.60.40.10">
    <property type="entry name" value="Immunoglobulins"/>
    <property type="match status" value="1"/>
</dbReference>
<dbReference type="OrthoDB" id="10036721at2759"/>
<keyword evidence="9" id="KW-1185">Reference proteome</keyword>
<accession>A0A1V6TAJ7</accession>
<dbReference type="Pfam" id="PF17390">
    <property type="entry name" value="Bac_rhamnosid_C"/>
    <property type="match status" value="1"/>
</dbReference>
<dbReference type="SUPFAM" id="SSF48208">
    <property type="entry name" value="Six-hairpin glycosidases"/>
    <property type="match status" value="1"/>
</dbReference>
<evidence type="ECO:0000256" key="1">
    <source>
        <dbReference type="ARBA" id="ARBA00001445"/>
    </source>
</evidence>
<dbReference type="STRING" id="303698.A0A1V6TAJ7"/>
<evidence type="ECO:0000259" key="5">
    <source>
        <dbReference type="Pfam" id="PF08531"/>
    </source>
</evidence>
<evidence type="ECO:0000256" key="2">
    <source>
        <dbReference type="ARBA" id="ARBA00012652"/>
    </source>
</evidence>
<reference evidence="9" key="1">
    <citation type="journal article" date="2017" name="Nat. Microbiol.">
        <title>Global analysis of biosynthetic gene clusters reveals vast potential of secondary metabolite production in Penicillium species.</title>
        <authorList>
            <person name="Nielsen J.C."/>
            <person name="Grijseels S."/>
            <person name="Prigent S."/>
            <person name="Ji B."/>
            <person name="Dainat J."/>
            <person name="Nielsen K.F."/>
            <person name="Frisvad J.C."/>
            <person name="Workman M."/>
            <person name="Nielsen J."/>
        </authorList>
    </citation>
    <scope>NUCLEOTIDE SEQUENCE [LARGE SCALE GENOMIC DNA]</scope>
    <source>
        <strain evidence="9">IBT 24891</strain>
    </source>
</reference>
<dbReference type="EC" id="3.2.1.40" evidence="2"/>